<dbReference type="FunFam" id="3.40.50.2300:FF:000002">
    <property type="entry name" value="DNA-binding response regulator PhoP"/>
    <property type="match status" value="1"/>
</dbReference>
<dbReference type="GO" id="GO:0000976">
    <property type="term" value="F:transcription cis-regulatory region binding"/>
    <property type="evidence" value="ECO:0007669"/>
    <property type="project" value="TreeGrafter"/>
</dbReference>
<proteinExistence type="predicted"/>
<dbReference type="Gene3D" id="6.10.250.690">
    <property type="match status" value="1"/>
</dbReference>
<dbReference type="InterPro" id="IPR016032">
    <property type="entry name" value="Sig_transdc_resp-reg_C-effctor"/>
</dbReference>
<dbReference type="PROSITE" id="PS51755">
    <property type="entry name" value="OMPR_PHOB"/>
    <property type="match status" value="1"/>
</dbReference>
<sequence length="233" mass="26324">MNARILVIEDDHDINQLISMNLQDLNHQVDSCSDGSSGWRRTQQDAYDLIVLDLMLPEKDGLEICRDLRAQQNATPILMVTARDSEADRVVGLEMGADDYLTKPFSVRELQARVKAMLRRMAMNQAAQQTPATAKLTFGKLTIDSAKRIVCCDGKVIELTSTEFDLLYHMASSPGMVFSRTQLLDQIWGYKHSGYEHTVNSHINRLRTKLEANPSAPEYVITVWGVGYKFNDE</sequence>
<dbReference type="GO" id="GO:0032993">
    <property type="term" value="C:protein-DNA complex"/>
    <property type="evidence" value="ECO:0007669"/>
    <property type="project" value="TreeGrafter"/>
</dbReference>
<keyword evidence="13" id="KW-1185">Reference proteome</keyword>
<dbReference type="SMART" id="SM00862">
    <property type="entry name" value="Trans_reg_C"/>
    <property type="match status" value="1"/>
</dbReference>
<dbReference type="InterPro" id="IPR001867">
    <property type="entry name" value="OmpR/PhoB-type_DNA-bd"/>
</dbReference>
<evidence type="ECO:0000256" key="6">
    <source>
        <dbReference type="ARBA" id="ARBA00023163"/>
    </source>
</evidence>
<dbReference type="PROSITE" id="PS50110">
    <property type="entry name" value="RESPONSE_REGULATORY"/>
    <property type="match status" value="1"/>
</dbReference>
<evidence type="ECO:0000256" key="3">
    <source>
        <dbReference type="ARBA" id="ARBA00023012"/>
    </source>
</evidence>
<dbReference type="InterPro" id="IPR039420">
    <property type="entry name" value="WalR-like"/>
</dbReference>
<dbReference type="Pfam" id="PF00486">
    <property type="entry name" value="Trans_reg_C"/>
    <property type="match status" value="1"/>
</dbReference>
<dbReference type="PANTHER" id="PTHR48111:SF21">
    <property type="entry name" value="DNA-BINDING DUAL MASTER TRANSCRIPTIONAL REGULATOR RPAA"/>
    <property type="match status" value="1"/>
</dbReference>
<dbReference type="AlphaFoldDB" id="A0A8J6QQR0"/>
<dbReference type="FunFam" id="1.10.10.10:FF:000018">
    <property type="entry name" value="DNA-binding response regulator ResD"/>
    <property type="match status" value="1"/>
</dbReference>
<comment type="caution">
    <text evidence="12">The sequence shown here is derived from an EMBL/GenBank/DDBJ whole genome shotgun (WGS) entry which is preliminary data.</text>
</comment>
<reference evidence="12" key="1">
    <citation type="submission" date="2020-09" db="EMBL/GenBank/DDBJ databases">
        <title>A novel bacterium of genus Neiella, isolated from South China Sea.</title>
        <authorList>
            <person name="Huang H."/>
            <person name="Mo K."/>
            <person name="Hu Y."/>
        </authorList>
    </citation>
    <scope>NUCLEOTIDE SEQUENCE</scope>
    <source>
        <strain evidence="12">HB171785</strain>
    </source>
</reference>
<protein>
    <recommendedName>
        <fullName evidence="1">Phosphate regulon transcriptional regulatory protein PhoB</fullName>
    </recommendedName>
</protein>
<keyword evidence="3" id="KW-0902">Two-component regulatory system</keyword>
<dbReference type="InterPro" id="IPR036388">
    <property type="entry name" value="WH-like_DNA-bd_sf"/>
</dbReference>
<dbReference type="GO" id="GO:0005829">
    <property type="term" value="C:cytosol"/>
    <property type="evidence" value="ECO:0007669"/>
    <property type="project" value="TreeGrafter"/>
</dbReference>
<evidence type="ECO:0000259" key="11">
    <source>
        <dbReference type="PROSITE" id="PS51755"/>
    </source>
</evidence>
<evidence type="ECO:0000256" key="8">
    <source>
        <dbReference type="PROSITE-ProRule" id="PRU00169"/>
    </source>
</evidence>
<dbReference type="GO" id="GO:0006355">
    <property type="term" value="P:regulation of DNA-templated transcription"/>
    <property type="evidence" value="ECO:0007669"/>
    <property type="project" value="InterPro"/>
</dbReference>
<feature type="domain" description="Response regulatory" evidence="10">
    <location>
        <begin position="4"/>
        <end position="118"/>
    </location>
</feature>
<accession>A0A8J6QQR0</accession>
<keyword evidence="4" id="KW-0805">Transcription regulation</keyword>
<keyword evidence="6" id="KW-0804">Transcription</keyword>
<evidence type="ECO:0000313" key="13">
    <source>
        <dbReference type="Proteomes" id="UP000638014"/>
    </source>
</evidence>
<name>A0A8J6QQR0_9GAMM</name>
<keyword evidence="2 8" id="KW-0597">Phosphoprotein</keyword>
<dbReference type="EMBL" id="JACXAF010000010">
    <property type="protein sequence ID" value="MBD1389586.1"/>
    <property type="molecule type" value="Genomic_DNA"/>
</dbReference>
<dbReference type="CDD" id="cd00383">
    <property type="entry name" value="trans_reg_C"/>
    <property type="match status" value="1"/>
</dbReference>
<dbReference type="Gene3D" id="1.10.10.10">
    <property type="entry name" value="Winged helix-like DNA-binding domain superfamily/Winged helix DNA-binding domain"/>
    <property type="match status" value="1"/>
</dbReference>
<dbReference type="SUPFAM" id="SSF52172">
    <property type="entry name" value="CheY-like"/>
    <property type="match status" value="1"/>
</dbReference>
<dbReference type="PANTHER" id="PTHR48111">
    <property type="entry name" value="REGULATOR OF RPOS"/>
    <property type="match status" value="1"/>
</dbReference>
<dbReference type="Proteomes" id="UP000638014">
    <property type="component" value="Unassembled WGS sequence"/>
</dbReference>
<evidence type="ECO:0000313" key="12">
    <source>
        <dbReference type="EMBL" id="MBD1389586.1"/>
    </source>
</evidence>
<dbReference type="SMART" id="SM00448">
    <property type="entry name" value="REC"/>
    <property type="match status" value="1"/>
</dbReference>
<organism evidence="12 13">
    <name type="scientific">Neiella litorisoli</name>
    <dbReference type="NCBI Taxonomy" id="2771431"/>
    <lineage>
        <taxon>Bacteria</taxon>
        <taxon>Pseudomonadati</taxon>
        <taxon>Pseudomonadota</taxon>
        <taxon>Gammaproteobacteria</taxon>
        <taxon>Alteromonadales</taxon>
        <taxon>Echinimonadaceae</taxon>
        <taxon>Neiella</taxon>
    </lineage>
</organism>
<dbReference type="GO" id="GO:0000156">
    <property type="term" value="F:phosphorelay response regulator activity"/>
    <property type="evidence" value="ECO:0007669"/>
    <property type="project" value="TreeGrafter"/>
</dbReference>
<feature type="modified residue" description="4-aspartylphosphate" evidence="8">
    <location>
        <position position="53"/>
    </location>
</feature>
<keyword evidence="5 9" id="KW-0238">DNA-binding</keyword>
<evidence type="ECO:0000256" key="1">
    <source>
        <dbReference type="ARBA" id="ARBA00013332"/>
    </source>
</evidence>
<evidence type="ECO:0000256" key="9">
    <source>
        <dbReference type="PROSITE-ProRule" id="PRU01091"/>
    </source>
</evidence>
<evidence type="ECO:0000259" key="10">
    <source>
        <dbReference type="PROSITE" id="PS50110"/>
    </source>
</evidence>
<dbReference type="RefSeq" id="WP_191144695.1">
    <property type="nucleotide sequence ID" value="NZ_JACXAF010000010.1"/>
</dbReference>
<evidence type="ECO:0000256" key="4">
    <source>
        <dbReference type="ARBA" id="ARBA00023015"/>
    </source>
</evidence>
<feature type="domain" description="OmpR/PhoB-type" evidence="11">
    <location>
        <begin position="133"/>
        <end position="232"/>
    </location>
</feature>
<gene>
    <name evidence="12" type="ORF">IC617_09105</name>
</gene>
<dbReference type="Gene3D" id="3.40.50.2300">
    <property type="match status" value="1"/>
</dbReference>
<comment type="function">
    <text evidence="7">This protein is a positive regulator for the phosphate regulon. Transcription of this operon is positively regulated by PhoB and PhoR when phosphate is limited.</text>
</comment>
<evidence type="ECO:0000256" key="2">
    <source>
        <dbReference type="ARBA" id="ARBA00022553"/>
    </source>
</evidence>
<evidence type="ECO:0000256" key="7">
    <source>
        <dbReference type="ARBA" id="ARBA00024735"/>
    </source>
</evidence>
<evidence type="ECO:0000256" key="5">
    <source>
        <dbReference type="ARBA" id="ARBA00023125"/>
    </source>
</evidence>
<dbReference type="SUPFAM" id="SSF46894">
    <property type="entry name" value="C-terminal effector domain of the bipartite response regulators"/>
    <property type="match status" value="1"/>
</dbReference>
<feature type="DNA-binding region" description="OmpR/PhoB-type" evidence="9">
    <location>
        <begin position="133"/>
        <end position="232"/>
    </location>
</feature>
<dbReference type="Pfam" id="PF00072">
    <property type="entry name" value="Response_reg"/>
    <property type="match status" value="1"/>
</dbReference>
<dbReference type="InterPro" id="IPR011006">
    <property type="entry name" value="CheY-like_superfamily"/>
</dbReference>
<dbReference type="InterPro" id="IPR001789">
    <property type="entry name" value="Sig_transdc_resp-reg_receiver"/>
</dbReference>